<proteinExistence type="predicted"/>
<evidence type="ECO:0000313" key="1">
    <source>
        <dbReference type="EMBL" id="URZ10949.1"/>
    </source>
</evidence>
<dbReference type="RefSeq" id="WP_077834951.1">
    <property type="nucleotide sequence ID" value="NZ_CP096983.1"/>
</dbReference>
<dbReference type="Proteomes" id="UP000190951">
    <property type="component" value="Chromosome"/>
</dbReference>
<reference evidence="1 2" key="1">
    <citation type="submission" date="2022-04" db="EMBL/GenBank/DDBJ databases">
        <title>Genome sequence of C. roseum typestrain.</title>
        <authorList>
            <person name="Poehlein A."/>
            <person name="Schoch T."/>
            <person name="Duerre P."/>
            <person name="Daniel R."/>
        </authorList>
    </citation>
    <scope>NUCLEOTIDE SEQUENCE [LARGE SCALE GENOMIC DNA]</scope>
    <source>
        <strain evidence="1 2">DSM 7320</strain>
    </source>
</reference>
<dbReference type="AlphaFoldDB" id="A0A1S8LDS2"/>
<dbReference type="EMBL" id="CP096983">
    <property type="protein sequence ID" value="URZ10949.1"/>
    <property type="molecule type" value="Genomic_DNA"/>
</dbReference>
<gene>
    <name evidence="1" type="ORF">CROST_016650</name>
</gene>
<dbReference type="STRING" id="84029.CROST_11330"/>
<sequence>MESLIDNLNDGKKIVVLTYDIDKLKSIGFNGKIKVYDNLKRMYSFKNDLTMVKLHQNNDELNEMEIKILLILFKSASRQKVDYVYIPKGFKIDNHQFDEYKKFIKYIGK</sequence>
<evidence type="ECO:0000313" key="2">
    <source>
        <dbReference type="Proteomes" id="UP000190951"/>
    </source>
</evidence>
<dbReference type="KEGG" id="crw:CROST_016650"/>
<name>A0A1S8LDS2_9CLOT</name>
<protein>
    <submittedName>
        <fullName evidence="1">Uncharacterized protein</fullName>
    </submittedName>
</protein>
<keyword evidence="2" id="KW-1185">Reference proteome</keyword>
<organism evidence="1 2">
    <name type="scientific">Clostridium felsineum</name>
    <dbReference type="NCBI Taxonomy" id="36839"/>
    <lineage>
        <taxon>Bacteria</taxon>
        <taxon>Bacillati</taxon>
        <taxon>Bacillota</taxon>
        <taxon>Clostridia</taxon>
        <taxon>Eubacteriales</taxon>
        <taxon>Clostridiaceae</taxon>
        <taxon>Clostridium</taxon>
    </lineage>
</organism>
<accession>A0A1S8LDS2</accession>